<keyword evidence="9" id="KW-1185">Reference proteome</keyword>
<comment type="similarity">
    <text evidence="6">Belongs to the NnrD/CARKD family.</text>
</comment>
<name>A0ABW3P1U9_9SPHN</name>
<accession>A0ABW3P1U9</accession>
<dbReference type="Proteomes" id="UP001597203">
    <property type="component" value="Unassembled WGS sequence"/>
</dbReference>
<gene>
    <name evidence="6" type="primary">nnrD</name>
    <name evidence="8" type="ORF">ACFQ24_09630</name>
</gene>
<dbReference type="PROSITE" id="PS01050">
    <property type="entry name" value="YJEF_C_2"/>
    <property type="match status" value="1"/>
</dbReference>
<dbReference type="CDD" id="cd01171">
    <property type="entry name" value="YXKO-related"/>
    <property type="match status" value="1"/>
</dbReference>
<dbReference type="EC" id="4.2.1.136" evidence="6"/>
<keyword evidence="2 6" id="KW-0067">ATP-binding</keyword>
<evidence type="ECO:0000313" key="9">
    <source>
        <dbReference type="Proteomes" id="UP001597203"/>
    </source>
</evidence>
<comment type="subunit">
    <text evidence="6">Homotetramer.</text>
</comment>
<evidence type="ECO:0000256" key="3">
    <source>
        <dbReference type="ARBA" id="ARBA00022857"/>
    </source>
</evidence>
<proteinExistence type="inferred from homology"/>
<dbReference type="HAMAP" id="MF_01965">
    <property type="entry name" value="NADHX_dehydratase"/>
    <property type="match status" value="1"/>
</dbReference>
<evidence type="ECO:0000259" key="7">
    <source>
        <dbReference type="PROSITE" id="PS51383"/>
    </source>
</evidence>
<sequence>MTLPLIDRDWLQDHPLPPMEEGCDKNGRGRALVVGGAAFVPGALLLTGEAVLRAGAGKVQLATVERVASLIGVRMPEASVLSLPSDADGEIAADAATLLKEPIDRCDALVLGPGMSATDQTETLVRALLAAPRDDLSILLDAAALTSARGDADAVRAHGGRIVMTPHPGEMATLADIDIAEVHEDPAGTAIRMARRFGSIILLKGEESFVAAPSGDILHFKGGGVGLATAGSGDVLAGIIGGLLARGAEPVTATAWGCWLHGQAGQLLSESIGRVGFLARELSPLVPGLLTGV</sequence>
<dbReference type="Gene3D" id="3.40.1190.20">
    <property type="match status" value="1"/>
</dbReference>
<dbReference type="InterPro" id="IPR029056">
    <property type="entry name" value="Ribokinase-like"/>
</dbReference>
<dbReference type="NCBIfam" id="TIGR00196">
    <property type="entry name" value="yjeF_cterm"/>
    <property type="match status" value="1"/>
</dbReference>
<comment type="caution">
    <text evidence="8">The sequence shown here is derived from an EMBL/GenBank/DDBJ whole genome shotgun (WGS) entry which is preliminary data.</text>
</comment>
<protein>
    <recommendedName>
        <fullName evidence="6">ADP-dependent (S)-NAD(P)H-hydrate dehydratase</fullName>
        <ecNumber evidence="6">4.2.1.136</ecNumber>
    </recommendedName>
    <alternativeName>
        <fullName evidence="6">ADP-dependent NAD(P)HX dehydratase</fullName>
    </alternativeName>
</protein>
<dbReference type="InterPro" id="IPR017953">
    <property type="entry name" value="Carbohydrate_kinase_pred_CS"/>
</dbReference>
<evidence type="ECO:0000256" key="4">
    <source>
        <dbReference type="ARBA" id="ARBA00023027"/>
    </source>
</evidence>
<evidence type="ECO:0000313" key="8">
    <source>
        <dbReference type="EMBL" id="MFD1105130.1"/>
    </source>
</evidence>
<feature type="binding site" evidence="6">
    <location>
        <position position="43"/>
    </location>
    <ligand>
        <name>(6S)-NADPHX</name>
        <dbReference type="ChEBI" id="CHEBI:64076"/>
    </ligand>
</feature>
<keyword evidence="5 6" id="KW-0456">Lyase</keyword>
<feature type="binding site" evidence="6">
    <location>
        <position position="167"/>
    </location>
    <ligand>
        <name>(6S)-NADPHX</name>
        <dbReference type="ChEBI" id="CHEBI:64076"/>
    </ligand>
</feature>
<comment type="function">
    <text evidence="6">Catalyzes the dehydration of the S-form of NAD(P)HX at the expense of ADP, which is converted to AMP. Together with NAD(P)HX epimerase, which catalyzes the epimerization of the S- and R-forms, the enzyme allows the repair of both epimers of NAD(P)HX, a damaged form of NAD(P)H that is a result of enzymatic or heat-dependent hydration.</text>
</comment>
<keyword evidence="1 6" id="KW-0547">Nucleotide-binding</keyword>
<keyword evidence="4 6" id="KW-0520">NAD</keyword>
<dbReference type="SUPFAM" id="SSF53613">
    <property type="entry name" value="Ribokinase-like"/>
    <property type="match status" value="1"/>
</dbReference>
<feature type="binding site" evidence="6">
    <location>
        <begin position="204"/>
        <end position="208"/>
    </location>
    <ligand>
        <name>AMP</name>
        <dbReference type="ChEBI" id="CHEBI:456215"/>
    </ligand>
</feature>
<reference evidence="9" key="1">
    <citation type="journal article" date="2019" name="Int. J. Syst. Evol. Microbiol.">
        <title>The Global Catalogue of Microorganisms (GCM) 10K type strain sequencing project: providing services to taxonomists for standard genome sequencing and annotation.</title>
        <authorList>
            <consortium name="The Broad Institute Genomics Platform"/>
            <consortium name="The Broad Institute Genome Sequencing Center for Infectious Disease"/>
            <person name="Wu L."/>
            <person name="Ma J."/>
        </authorList>
    </citation>
    <scope>NUCLEOTIDE SEQUENCE [LARGE SCALE GENOMIC DNA]</scope>
    <source>
        <strain evidence="9">CCUG 54329</strain>
    </source>
</reference>
<feature type="binding site" evidence="6">
    <location>
        <position position="114"/>
    </location>
    <ligand>
        <name>(6S)-NADPHX</name>
        <dbReference type="ChEBI" id="CHEBI:64076"/>
    </ligand>
</feature>
<dbReference type="InterPro" id="IPR000631">
    <property type="entry name" value="CARKD"/>
</dbReference>
<feature type="binding site" evidence="6">
    <location>
        <position position="234"/>
    </location>
    <ligand>
        <name>(6S)-NADPHX</name>
        <dbReference type="ChEBI" id="CHEBI:64076"/>
    </ligand>
</feature>
<evidence type="ECO:0000256" key="6">
    <source>
        <dbReference type="HAMAP-Rule" id="MF_01965"/>
    </source>
</evidence>
<comment type="catalytic activity">
    <reaction evidence="6">
        <text>(6S)-NADPHX + ADP = AMP + phosphate + NADPH + H(+)</text>
        <dbReference type="Rhea" id="RHEA:32235"/>
        <dbReference type="ChEBI" id="CHEBI:15378"/>
        <dbReference type="ChEBI" id="CHEBI:43474"/>
        <dbReference type="ChEBI" id="CHEBI:57783"/>
        <dbReference type="ChEBI" id="CHEBI:64076"/>
        <dbReference type="ChEBI" id="CHEBI:456215"/>
        <dbReference type="ChEBI" id="CHEBI:456216"/>
        <dbReference type="EC" id="4.2.1.136"/>
    </reaction>
</comment>
<organism evidence="8 9">
    <name type="scientific">Sphingobium olei</name>
    <dbReference type="NCBI Taxonomy" id="420955"/>
    <lineage>
        <taxon>Bacteria</taxon>
        <taxon>Pseudomonadati</taxon>
        <taxon>Pseudomonadota</taxon>
        <taxon>Alphaproteobacteria</taxon>
        <taxon>Sphingomonadales</taxon>
        <taxon>Sphingomonadaceae</taxon>
        <taxon>Sphingobium</taxon>
    </lineage>
</organism>
<dbReference type="Pfam" id="PF01256">
    <property type="entry name" value="Carb_kinase"/>
    <property type="match status" value="1"/>
</dbReference>
<feature type="domain" description="YjeF C-terminal" evidence="7">
    <location>
        <begin position="8"/>
        <end position="293"/>
    </location>
</feature>
<comment type="catalytic activity">
    <reaction evidence="6">
        <text>(6S)-NADHX + ADP = AMP + phosphate + NADH + H(+)</text>
        <dbReference type="Rhea" id="RHEA:32223"/>
        <dbReference type="ChEBI" id="CHEBI:15378"/>
        <dbReference type="ChEBI" id="CHEBI:43474"/>
        <dbReference type="ChEBI" id="CHEBI:57945"/>
        <dbReference type="ChEBI" id="CHEBI:64074"/>
        <dbReference type="ChEBI" id="CHEBI:456215"/>
        <dbReference type="ChEBI" id="CHEBI:456216"/>
        <dbReference type="EC" id="4.2.1.136"/>
    </reaction>
</comment>
<dbReference type="PANTHER" id="PTHR12592">
    <property type="entry name" value="ATP-DEPENDENT (S)-NAD(P)H-HYDRATE DEHYDRATASE FAMILY MEMBER"/>
    <property type="match status" value="1"/>
</dbReference>
<evidence type="ECO:0000256" key="5">
    <source>
        <dbReference type="ARBA" id="ARBA00023239"/>
    </source>
</evidence>
<dbReference type="EMBL" id="JBHTLS010000120">
    <property type="protein sequence ID" value="MFD1105130.1"/>
    <property type="molecule type" value="Genomic_DNA"/>
</dbReference>
<feature type="binding site" evidence="6">
    <location>
        <position position="233"/>
    </location>
    <ligand>
        <name>AMP</name>
        <dbReference type="ChEBI" id="CHEBI:456215"/>
    </ligand>
</feature>
<dbReference type="RefSeq" id="WP_380910702.1">
    <property type="nucleotide sequence ID" value="NZ_JBHTLS010000120.1"/>
</dbReference>
<dbReference type="PANTHER" id="PTHR12592:SF0">
    <property type="entry name" value="ATP-DEPENDENT (S)-NAD(P)H-HYDRATE DEHYDRATASE"/>
    <property type="match status" value="1"/>
</dbReference>
<dbReference type="PROSITE" id="PS51383">
    <property type="entry name" value="YJEF_C_3"/>
    <property type="match status" value="1"/>
</dbReference>
<evidence type="ECO:0000256" key="2">
    <source>
        <dbReference type="ARBA" id="ARBA00022840"/>
    </source>
</evidence>
<comment type="cofactor">
    <cofactor evidence="6">
        <name>Mg(2+)</name>
        <dbReference type="ChEBI" id="CHEBI:18420"/>
    </cofactor>
</comment>
<evidence type="ECO:0000256" key="1">
    <source>
        <dbReference type="ARBA" id="ARBA00022741"/>
    </source>
</evidence>
<keyword evidence="3 6" id="KW-0521">NADP</keyword>